<protein>
    <recommendedName>
        <fullName evidence="1">DUF6598 domain-containing protein</fullName>
    </recommendedName>
</protein>
<dbReference type="EnsemblPlants" id="HORVU.MOREX.r3.7HG0648060.1">
    <property type="protein sequence ID" value="HORVU.MOREX.r3.7HG0648060.1"/>
    <property type="gene ID" value="HORVU.MOREX.r3.7HG0648060"/>
</dbReference>
<proteinExistence type="predicted"/>
<dbReference type="PANTHER" id="PTHR33065:SF194">
    <property type="entry name" value="DUF6598 DOMAIN-CONTAINING PROTEIN"/>
    <property type="match status" value="1"/>
</dbReference>
<reference evidence="3" key="1">
    <citation type="journal article" date="2012" name="Nature">
        <title>A physical, genetic and functional sequence assembly of the barley genome.</title>
        <authorList>
            <consortium name="The International Barley Genome Sequencing Consortium"/>
            <person name="Mayer K.F."/>
            <person name="Waugh R."/>
            <person name="Brown J.W."/>
            <person name="Schulman A."/>
            <person name="Langridge P."/>
            <person name="Platzer M."/>
            <person name="Fincher G.B."/>
            <person name="Muehlbauer G.J."/>
            <person name="Sato K."/>
            <person name="Close T.J."/>
            <person name="Wise R.P."/>
            <person name="Stein N."/>
        </authorList>
    </citation>
    <scope>NUCLEOTIDE SEQUENCE [LARGE SCALE GENOMIC DNA]</scope>
    <source>
        <strain evidence="3">cv. Morex</strain>
    </source>
</reference>
<feature type="domain" description="DUF6598" evidence="1">
    <location>
        <begin position="58"/>
        <end position="310"/>
    </location>
</feature>
<reference evidence="2" key="2">
    <citation type="submission" date="2020-10" db="EMBL/GenBank/DDBJ databases">
        <authorList>
            <person name="Scholz U."/>
            <person name="Mascher M."/>
            <person name="Fiebig A."/>
        </authorList>
    </citation>
    <scope>NUCLEOTIDE SEQUENCE [LARGE SCALE GENOMIC DNA]</scope>
    <source>
        <strain evidence="2">cv. Morex</strain>
    </source>
</reference>
<evidence type="ECO:0000313" key="2">
    <source>
        <dbReference type="EnsemblPlants" id="HORVU.MOREX.r3.7HG0648060.1"/>
    </source>
</evidence>
<dbReference type="PANTHER" id="PTHR33065">
    <property type="entry name" value="OS07G0486400 PROTEIN"/>
    <property type="match status" value="1"/>
</dbReference>
<keyword evidence="3" id="KW-1185">Reference proteome</keyword>
<dbReference type="Gramene" id="HORVU.MOREX.r3.7HG0648060.1">
    <property type="protein sequence ID" value="HORVU.MOREX.r3.7HG0648060.1"/>
    <property type="gene ID" value="HORVU.MOREX.r3.7HG0648060"/>
</dbReference>
<dbReference type="Gramene" id="HORVU.MOREX.r2.7HG0537860.1">
    <property type="protein sequence ID" value="HORVU.MOREX.r2.7HG0537860.1"/>
    <property type="gene ID" value="HORVU.MOREX.r2.7HG0537860"/>
</dbReference>
<dbReference type="AlphaFoldDB" id="A0A8I6YB12"/>
<dbReference type="InterPro" id="IPR046533">
    <property type="entry name" value="DUF6598"/>
</dbReference>
<evidence type="ECO:0000259" key="1">
    <source>
        <dbReference type="Pfam" id="PF20241"/>
    </source>
</evidence>
<name>A0A8I6YB12_HORVV</name>
<evidence type="ECO:0000313" key="3">
    <source>
        <dbReference type="Proteomes" id="UP000011116"/>
    </source>
</evidence>
<organism evidence="2 3">
    <name type="scientific">Hordeum vulgare subsp. vulgare</name>
    <name type="common">Domesticated barley</name>
    <dbReference type="NCBI Taxonomy" id="112509"/>
    <lineage>
        <taxon>Eukaryota</taxon>
        <taxon>Viridiplantae</taxon>
        <taxon>Streptophyta</taxon>
        <taxon>Embryophyta</taxon>
        <taxon>Tracheophyta</taxon>
        <taxon>Spermatophyta</taxon>
        <taxon>Magnoliopsida</taxon>
        <taxon>Liliopsida</taxon>
        <taxon>Poales</taxon>
        <taxon>Poaceae</taxon>
        <taxon>BOP clade</taxon>
        <taxon>Pooideae</taxon>
        <taxon>Triticodae</taxon>
        <taxon>Triticeae</taxon>
        <taxon>Hordeinae</taxon>
        <taxon>Hordeum</taxon>
    </lineage>
</organism>
<sequence>MAMEMEISTEEQDLASYRREWESSYGAESGSFESYASVRAMIFTCKPIPVHAGPETCLQIFSVEVTELSGGLQWPLEVYGMVATRDSVDHNRNVIFRRRRDASLVLTQQDPFLKLTGPSRAVVFAGPVDVEVQLKLKGTTTERQDIDLISKVLVYGRDFGSDNIAVSSNRHLARTTCSSSLCSLKVAAAPVARVIEATVISAEVTKGRWPKTLGIRIVVSGTGGADDDEGILLLDARDAAFRVDLADGIIGLTRHVVCVEEGGRLKLCIEAYSKRTGCMYEKSGVTELMPKRSSATIGVCKLAFCTVEFVVGWSCLVPKVGDLMRYGI</sequence>
<reference evidence="2" key="3">
    <citation type="submission" date="2022-01" db="UniProtKB">
        <authorList>
            <consortium name="EnsemblPlants"/>
        </authorList>
    </citation>
    <scope>IDENTIFICATION</scope>
    <source>
        <strain evidence="2">subsp. vulgare</strain>
    </source>
</reference>
<accession>A0A8I6YB12</accession>
<dbReference type="Pfam" id="PF20241">
    <property type="entry name" value="DUF6598"/>
    <property type="match status" value="1"/>
</dbReference>
<dbReference type="Proteomes" id="UP000011116">
    <property type="component" value="Chromosome 7H"/>
</dbReference>